<proteinExistence type="predicted"/>
<evidence type="ECO:0000259" key="2">
    <source>
        <dbReference type="Pfam" id="PF13966"/>
    </source>
</evidence>
<dbReference type="EMBL" id="OX451738">
    <property type="protein sequence ID" value="CAI8604928.1"/>
    <property type="molecule type" value="Genomic_DNA"/>
</dbReference>
<evidence type="ECO:0000313" key="4">
    <source>
        <dbReference type="Proteomes" id="UP001157006"/>
    </source>
</evidence>
<name>A0AAV1A5G6_VICFA</name>
<evidence type="ECO:0000256" key="1">
    <source>
        <dbReference type="SAM" id="SignalP"/>
    </source>
</evidence>
<feature type="chain" id="PRO_5044010113" description="Reverse transcriptase zinc-binding domain-containing protein" evidence="1">
    <location>
        <begin position="26"/>
        <end position="225"/>
    </location>
</feature>
<dbReference type="Proteomes" id="UP001157006">
    <property type="component" value="Chromosome 3"/>
</dbReference>
<feature type="signal peptide" evidence="1">
    <location>
        <begin position="1"/>
        <end position="25"/>
    </location>
</feature>
<dbReference type="Pfam" id="PF13966">
    <property type="entry name" value="zf-RVT"/>
    <property type="match status" value="1"/>
</dbReference>
<keyword evidence="4" id="KW-1185">Reference proteome</keyword>
<accession>A0AAV1A5G6</accession>
<dbReference type="AlphaFoldDB" id="A0AAV1A5G6"/>
<gene>
    <name evidence="3" type="ORF">VFH_III157680</name>
</gene>
<protein>
    <recommendedName>
        <fullName evidence="2">Reverse transcriptase zinc-binding domain-containing protein</fullName>
    </recommendedName>
</protein>
<keyword evidence="1" id="KW-0732">Signal</keyword>
<feature type="domain" description="Reverse transcriptase zinc-binding" evidence="2">
    <location>
        <begin position="68"/>
        <end position="143"/>
    </location>
</feature>
<sequence length="225" mass="26099">MLVAGCRAVGFVMWIFFLLQHSIAAFSECKGTRRDFDKHISKSGHRYDSSGAAYATLQCFPPVTFTFHVNKASALRLLWSSNIQSNIQTFVRRFILNRLQTNVELAKWGVLWRHHNLVCLICLGLEESHMHLFIQCLAAVIVWHIIYNWLNLFVEDVDMSLVDHLFQFKKLMKEISGKKFRILIWMSTTLAIWLVRNDILFNGGIKEAEAILLLLNFVILELVRC</sequence>
<dbReference type="InterPro" id="IPR026960">
    <property type="entry name" value="RVT-Znf"/>
</dbReference>
<organism evidence="3 4">
    <name type="scientific">Vicia faba</name>
    <name type="common">Broad bean</name>
    <name type="synonym">Faba vulgaris</name>
    <dbReference type="NCBI Taxonomy" id="3906"/>
    <lineage>
        <taxon>Eukaryota</taxon>
        <taxon>Viridiplantae</taxon>
        <taxon>Streptophyta</taxon>
        <taxon>Embryophyta</taxon>
        <taxon>Tracheophyta</taxon>
        <taxon>Spermatophyta</taxon>
        <taxon>Magnoliopsida</taxon>
        <taxon>eudicotyledons</taxon>
        <taxon>Gunneridae</taxon>
        <taxon>Pentapetalae</taxon>
        <taxon>rosids</taxon>
        <taxon>fabids</taxon>
        <taxon>Fabales</taxon>
        <taxon>Fabaceae</taxon>
        <taxon>Papilionoideae</taxon>
        <taxon>50 kb inversion clade</taxon>
        <taxon>NPAAA clade</taxon>
        <taxon>Hologalegina</taxon>
        <taxon>IRL clade</taxon>
        <taxon>Fabeae</taxon>
        <taxon>Vicia</taxon>
    </lineage>
</organism>
<reference evidence="3 4" key="1">
    <citation type="submission" date="2023-01" db="EMBL/GenBank/DDBJ databases">
        <authorList>
            <person name="Kreplak J."/>
        </authorList>
    </citation>
    <scope>NUCLEOTIDE SEQUENCE [LARGE SCALE GENOMIC DNA]</scope>
</reference>
<evidence type="ECO:0000313" key="3">
    <source>
        <dbReference type="EMBL" id="CAI8604928.1"/>
    </source>
</evidence>